<keyword evidence="5" id="KW-0862">Zinc</keyword>
<feature type="region of interest" description="Disordered" evidence="10">
    <location>
        <begin position="533"/>
        <end position="553"/>
    </location>
</feature>
<evidence type="ECO:0000256" key="5">
    <source>
        <dbReference type="ARBA" id="ARBA00022833"/>
    </source>
</evidence>
<dbReference type="InterPro" id="IPR048540">
    <property type="entry name" value="Rrn7_cyclin_N"/>
</dbReference>
<evidence type="ECO:0000256" key="10">
    <source>
        <dbReference type="SAM" id="MobiDB-lite"/>
    </source>
</evidence>
<keyword evidence="4" id="KW-0863">Zinc-finger</keyword>
<dbReference type="EMBL" id="BQFW01000003">
    <property type="protein sequence ID" value="GJJ69791.1"/>
    <property type="molecule type" value="Genomic_DNA"/>
</dbReference>
<evidence type="ECO:0000259" key="13">
    <source>
        <dbReference type="Pfam" id="PF20645"/>
    </source>
</evidence>
<proteinExistence type="inferred from homology"/>
<dbReference type="Pfam" id="PF20645">
    <property type="entry name" value="Rrn7_cyclin_C"/>
    <property type="match status" value="1"/>
</dbReference>
<dbReference type="PANTHER" id="PTHR31576:SF2">
    <property type="entry name" value="TATA BOX-BINDING PROTEIN-ASSOCIATED FACTOR RNA POLYMERASE I SUBUNIT B"/>
    <property type="match status" value="1"/>
</dbReference>
<feature type="domain" description="Rrn7/TAF1B N-terminal cyclin" evidence="12">
    <location>
        <begin position="201"/>
        <end position="302"/>
    </location>
</feature>
<gene>
    <name evidence="14" type="ORF">EMPS_02139</name>
</gene>
<evidence type="ECO:0000256" key="6">
    <source>
        <dbReference type="ARBA" id="ARBA00023015"/>
    </source>
</evidence>
<dbReference type="Pfam" id="PF11781">
    <property type="entry name" value="Zn_ribbon_RRN7"/>
    <property type="match status" value="1"/>
</dbReference>
<dbReference type="GO" id="GO:0001164">
    <property type="term" value="F:RNA polymerase I core promoter sequence-specific DNA binding"/>
    <property type="evidence" value="ECO:0007669"/>
    <property type="project" value="InterPro"/>
</dbReference>
<dbReference type="InterPro" id="IPR033599">
    <property type="entry name" value="TAF1B/Rrn7"/>
</dbReference>
<keyword evidence="8" id="KW-0804">Transcription</keyword>
<name>A0A9P3LT75_9FUNG</name>
<keyword evidence="14" id="KW-0648">Protein biosynthesis</keyword>
<feature type="domain" description="RRN7-type" evidence="11">
    <location>
        <begin position="1"/>
        <end position="33"/>
    </location>
</feature>
<feature type="domain" description="Rrn7/TAF1B N-terminal cyclin" evidence="12">
    <location>
        <begin position="83"/>
        <end position="156"/>
    </location>
</feature>
<dbReference type="Proteomes" id="UP000827284">
    <property type="component" value="Unassembled WGS sequence"/>
</dbReference>
<keyword evidence="6" id="KW-0805">Transcription regulation</keyword>
<feature type="compositionally biased region" description="Acidic residues" evidence="10">
    <location>
        <begin position="208"/>
        <end position="225"/>
    </location>
</feature>
<keyword evidence="9" id="KW-0539">Nucleus</keyword>
<evidence type="ECO:0000256" key="7">
    <source>
        <dbReference type="ARBA" id="ARBA00023125"/>
    </source>
</evidence>
<comment type="subcellular location">
    <subcellularLocation>
        <location evidence="1">Nucleus</location>
        <location evidence="1">Nucleolus</location>
    </subcellularLocation>
</comment>
<keyword evidence="15" id="KW-1185">Reference proteome</keyword>
<evidence type="ECO:0000256" key="9">
    <source>
        <dbReference type="ARBA" id="ARBA00023242"/>
    </source>
</evidence>
<sequence length="671" mass="76394">MGKKPPCRICRSRRWRKNSNGFFICELGHQLEGHQEEVSEFDATMGSTYQRVKKGPKRKRKVQENLISFLSGRDLDFYFLQCIQLLLRKQLYAMIHELGCPAEIENVAHEYWTLYMASLTAYRASNDTLNTDDDDESDDEGEDNSEQDGKNKDKDKDMETGPESEKQLKKSKKSSDPVFKDKADVSEEEPDDLDNMDEYQRSDSSSSESEDEGNDDENDNDDDDNLNTGLPQKKTRKTLPSGKVVPSKKFLKNSATDLTMPSTIAICFLSAQHLKLPIVMGDFYRWTMDRTIPYFNAENYFPPEMRGRALVEVLAPKHRGIEVFQNAAGFISNHMLSEFGVVPRTPNIPPMIFRFVQELMLPVEVYPCAMRLYHIFQDKTSEKLGRHYRHQTTMNPVIAMAVVLVIAKLIYGLDDKKRSTPQPSSWLNSLPRESDIFKSLDVFDSLQAQTKIPTLFGEFEELIKLNPDLYTEYCENELKPYPRLGWATRPRGLLPLLSVFESTNYGDLTTGKYEERPTPTIEAFIQHLHSKVPTPKDREDWTKTAGPPPLKPGEGYVHYNSDATGEYLGQYKRMLSYATNILCVTTDQLQEAVGRVELYTVCDTVHSAGKLNIIQKRPPPKKTTRKALEQALGIADDADLAAVLLENGTEAAEGIVEDIPEDFDAMDFEDF</sequence>
<comment type="similarity">
    <text evidence="2">Belongs to the RRN7/TAF1B family.</text>
</comment>
<reference evidence="14" key="2">
    <citation type="journal article" date="2022" name="Microbiol. Resour. Announc.">
        <title>Whole-Genome Sequence of Entomortierella parvispora E1425, a Mucoromycotan Fungus Associated with Burkholderiaceae-Related Endosymbiotic Bacteria.</title>
        <authorList>
            <person name="Herlambang A."/>
            <person name="Guo Y."/>
            <person name="Takashima Y."/>
            <person name="Narisawa K."/>
            <person name="Ohta H."/>
            <person name="Nishizawa T."/>
        </authorList>
    </citation>
    <scope>NUCLEOTIDE SEQUENCE</scope>
    <source>
        <strain evidence="14">E1425</strain>
    </source>
</reference>
<accession>A0A9P3LT75</accession>
<evidence type="ECO:0000313" key="14">
    <source>
        <dbReference type="EMBL" id="GJJ69791.1"/>
    </source>
</evidence>
<dbReference type="GO" id="GO:0042790">
    <property type="term" value="P:nucleolar large rRNA transcription by RNA polymerase I"/>
    <property type="evidence" value="ECO:0007669"/>
    <property type="project" value="TreeGrafter"/>
</dbReference>
<keyword evidence="7" id="KW-0238">DNA-binding</keyword>
<evidence type="ECO:0000256" key="3">
    <source>
        <dbReference type="ARBA" id="ARBA00022723"/>
    </source>
</evidence>
<feature type="compositionally biased region" description="Acidic residues" evidence="10">
    <location>
        <begin position="186"/>
        <end position="197"/>
    </location>
</feature>
<keyword evidence="14" id="KW-0396">Initiation factor</keyword>
<feature type="region of interest" description="Disordered" evidence="10">
    <location>
        <begin position="127"/>
        <end position="242"/>
    </location>
</feature>
<comment type="caution">
    <text evidence="14">The sequence shown here is derived from an EMBL/GenBank/DDBJ whole genome shotgun (WGS) entry which is preliminary data.</text>
</comment>
<organism evidence="14 15">
    <name type="scientific">Entomortierella parvispora</name>
    <dbReference type="NCBI Taxonomy" id="205924"/>
    <lineage>
        <taxon>Eukaryota</taxon>
        <taxon>Fungi</taxon>
        <taxon>Fungi incertae sedis</taxon>
        <taxon>Mucoromycota</taxon>
        <taxon>Mortierellomycotina</taxon>
        <taxon>Mortierellomycetes</taxon>
        <taxon>Mortierellales</taxon>
        <taxon>Mortierellaceae</taxon>
        <taxon>Entomortierella</taxon>
    </lineage>
</organism>
<evidence type="ECO:0000256" key="4">
    <source>
        <dbReference type="ARBA" id="ARBA00022771"/>
    </source>
</evidence>
<keyword evidence="3" id="KW-0479">Metal-binding</keyword>
<evidence type="ECO:0000256" key="8">
    <source>
        <dbReference type="ARBA" id="ARBA00023163"/>
    </source>
</evidence>
<evidence type="ECO:0000259" key="11">
    <source>
        <dbReference type="Pfam" id="PF11781"/>
    </source>
</evidence>
<evidence type="ECO:0000313" key="15">
    <source>
        <dbReference type="Proteomes" id="UP000827284"/>
    </source>
</evidence>
<dbReference type="InterPro" id="IPR048538">
    <property type="entry name" value="Rrn7_cyclin_C"/>
</dbReference>
<feature type="domain" description="Rrn7/TAF1B C-terminal cyclin" evidence="13">
    <location>
        <begin position="324"/>
        <end position="420"/>
    </location>
</feature>
<protein>
    <submittedName>
        <fullName evidence="14">RNA polymerase I-specific transcription initiation factor RRN7</fullName>
    </submittedName>
</protein>
<evidence type="ECO:0000259" key="12">
    <source>
        <dbReference type="Pfam" id="PF20644"/>
    </source>
</evidence>
<dbReference type="GO" id="GO:0003743">
    <property type="term" value="F:translation initiation factor activity"/>
    <property type="evidence" value="ECO:0007669"/>
    <property type="project" value="UniProtKB-KW"/>
</dbReference>
<dbReference type="Pfam" id="PF20644">
    <property type="entry name" value="Rrn7_cyclin_N"/>
    <property type="match status" value="2"/>
</dbReference>
<dbReference type="AlphaFoldDB" id="A0A9P3LT75"/>
<evidence type="ECO:0000256" key="1">
    <source>
        <dbReference type="ARBA" id="ARBA00004604"/>
    </source>
</evidence>
<reference evidence="14" key="1">
    <citation type="submission" date="2021-11" db="EMBL/GenBank/DDBJ databases">
        <authorList>
            <person name="Herlambang A."/>
            <person name="Guo Y."/>
            <person name="Takashima Y."/>
            <person name="Nishizawa T."/>
        </authorList>
    </citation>
    <scope>NUCLEOTIDE SEQUENCE</scope>
    <source>
        <strain evidence="14">E1425</strain>
    </source>
</reference>
<dbReference type="OrthoDB" id="428577at2759"/>
<dbReference type="PANTHER" id="PTHR31576">
    <property type="entry name" value="TATA BOX-BINDING PROTEIN-ASSOCIATED FACTOR RNA POLYMERASE I SUBUNIT B"/>
    <property type="match status" value="1"/>
</dbReference>
<dbReference type="GO" id="GO:0070860">
    <property type="term" value="C:RNA polymerase I core factor complex"/>
    <property type="evidence" value="ECO:0007669"/>
    <property type="project" value="InterPro"/>
</dbReference>
<dbReference type="InterPro" id="IPR021752">
    <property type="entry name" value="TF_Rrn7_Zf"/>
</dbReference>
<evidence type="ECO:0000256" key="2">
    <source>
        <dbReference type="ARBA" id="ARBA00006899"/>
    </source>
</evidence>
<dbReference type="GO" id="GO:0008270">
    <property type="term" value="F:zinc ion binding"/>
    <property type="evidence" value="ECO:0007669"/>
    <property type="project" value="UniProtKB-KW"/>
</dbReference>
<feature type="compositionally biased region" description="Acidic residues" evidence="10">
    <location>
        <begin position="130"/>
        <end position="146"/>
    </location>
</feature>
<feature type="compositionally biased region" description="Basic and acidic residues" evidence="10">
    <location>
        <begin position="147"/>
        <end position="185"/>
    </location>
</feature>